<organism evidence="5">
    <name type="scientific">Soboliphyme baturini</name>
    <dbReference type="NCBI Taxonomy" id="241478"/>
    <lineage>
        <taxon>Eukaryota</taxon>
        <taxon>Metazoa</taxon>
        <taxon>Ecdysozoa</taxon>
        <taxon>Nematoda</taxon>
        <taxon>Enoplea</taxon>
        <taxon>Dorylaimia</taxon>
        <taxon>Dioctophymatida</taxon>
        <taxon>Dioctophymatoidea</taxon>
        <taxon>Soboliphymatidae</taxon>
        <taxon>Soboliphyme</taxon>
    </lineage>
</organism>
<feature type="disulfide bond" evidence="1">
    <location>
        <begin position="347"/>
        <end position="356"/>
    </location>
</feature>
<gene>
    <name evidence="3" type="ORF">SBAD_LOCUS10979</name>
</gene>
<dbReference type="Gene3D" id="2.10.25.10">
    <property type="entry name" value="Laminin"/>
    <property type="match status" value="1"/>
</dbReference>
<dbReference type="SUPFAM" id="SSF57196">
    <property type="entry name" value="EGF/Laminin"/>
    <property type="match status" value="1"/>
</dbReference>
<keyword evidence="4" id="KW-1185">Reference proteome</keyword>
<accession>A0A183J531</accession>
<evidence type="ECO:0000259" key="2">
    <source>
        <dbReference type="PROSITE" id="PS50026"/>
    </source>
</evidence>
<dbReference type="OrthoDB" id="6132182at2759"/>
<dbReference type="EMBL" id="UZAM01014871">
    <property type="protein sequence ID" value="VDP36139.1"/>
    <property type="molecule type" value="Genomic_DNA"/>
</dbReference>
<dbReference type="PROSITE" id="PS01186">
    <property type="entry name" value="EGF_2"/>
    <property type="match status" value="1"/>
</dbReference>
<dbReference type="Proteomes" id="UP000270296">
    <property type="component" value="Unassembled WGS sequence"/>
</dbReference>
<evidence type="ECO:0000313" key="3">
    <source>
        <dbReference type="EMBL" id="VDP36139.1"/>
    </source>
</evidence>
<protein>
    <submittedName>
        <fullName evidence="5">EGF-like domain-containing protein</fullName>
    </submittedName>
</protein>
<keyword evidence="1" id="KW-0245">EGF-like domain</keyword>
<reference evidence="3 4" key="2">
    <citation type="submission" date="2018-11" db="EMBL/GenBank/DDBJ databases">
        <authorList>
            <consortium name="Pathogen Informatics"/>
        </authorList>
    </citation>
    <scope>NUCLEOTIDE SEQUENCE [LARGE SCALE GENOMIC DNA]</scope>
</reference>
<evidence type="ECO:0000256" key="1">
    <source>
        <dbReference type="PROSITE-ProRule" id="PRU00076"/>
    </source>
</evidence>
<dbReference type="AlphaFoldDB" id="A0A183J531"/>
<feature type="domain" description="EGF-like" evidence="2">
    <location>
        <begin position="321"/>
        <end position="357"/>
    </location>
</feature>
<dbReference type="WBParaSite" id="SBAD_0001135501-mRNA-1">
    <property type="protein sequence ID" value="SBAD_0001135501-mRNA-1"/>
    <property type="gene ID" value="SBAD_0001135501"/>
</dbReference>
<dbReference type="SMART" id="SM00181">
    <property type="entry name" value="EGF"/>
    <property type="match status" value="1"/>
</dbReference>
<dbReference type="InterPro" id="IPR000742">
    <property type="entry name" value="EGF"/>
</dbReference>
<sequence length="390" mass="44552">MLQKYSFLMLPSKLRFSFVLWGAILFGFSGVQSRERCPHESGRVIGYGRPHVNTDKCYVLMTIDQPGFGAHTVEEAHENCRRNFKSGALALIERRHMPSASFWKNETIYRILNAFEVTNVEFRKLTVNKKPTDKTRDWDYAASFPGRPELKGVAKMKTNFDIMWNGKTDLGYASTLLMLSRGYEGPYCSYFLKTSEKVPRYSEPRLFNCRSPTFKWNAYICESDRYADCVYELDRFPKCEEAPYGKCAVRRGPDYSQSCICENWDGCSLTNWGEWSAYDSVCGVASRIRYKPPVEAPDQTCESDDTLCCSEKERVMLSPCPCLKNNIRCMNGGTCIDEGVDDWHCSCVEGYFGVLCEKAEKVVALSYALCIEEDGSGERNCEKENEHTKV</sequence>
<dbReference type="Pfam" id="PF00008">
    <property type="entry name" value="EGF"/>
    <property type="match status" value="1"/>
</dbReference>
<dbReference type="PROSITE" id="PS00022">
    <property type="entry name" value="EGF_1"/>
    <property type="match status" value="1"/>
</dbReference>
<dbReference type="CDD" id="cd00054">
    <property type="entry name" value="EGF_CA"/>
    <property type="match status" value="1"/>
</dbReference>
<reference evidence="5" key="1">
    <citation type="submission" date="2016-06" db="UniProtKB">
        <authorList>
            <consortium name="WormBaseParasite"/>
        </authorList>
    </citation>
    <scope>IDENTIFICATION</scope>
</reference>
<comment type="caution">
    <text evidence="1">Lacks conserved residue(s) required for the propagation of feature annotation.</text>
</comment>
<name>A0A183J531_9BILA</name>
<proteinExistence type="predicted"/>
<dbReference type="PROSITE" id="PS50026">
    <property type="entry name" value="EGF_3"/>
    <property type="match status" value="1"/>
</dbReference>
<evidence type="ECO:0000313" key="5">
    <source>
        <dbReference type="WBParaSite" id="SBAD_0001135501-mRNA-1"/>
    </source>
</evidence>
<keyword evidence="1" id="KW-1015">Disulfide bond</keyword>
<evidence type="ECO:0000313" key="4">
    <source>
        <dbReference type="Proteomes" id="UP000270296"/>
    </source>
</evidence>